<organism evidence="1 2">
    <name type="scientific">Periplaneta americana</name>
    <name type="common">American cockroach</name>
    <name type="synonym">Blatta americana</name>
    <dbReference type="NCBI Taxonomy" id="6978"/>
    <lineage>
        <taxon>Eukaryota</taxon>
        <taxon>Metazoa</taxon>
        <taxon>Ecdysozoa</taxon>
        <taxon>Arthropoda</taxon>
        <taxon>Hexapoda</taxon>
        <taxon>Insecta</taxon>
        <taxon>Pterygota</taxon>
        <taxon>Neoptera</taxon>
        <taxon>Polyneoptera</taxon>
        <taxon>Dictyoptera</taxon>
        <taxon>Blattodea</taxon>
        <taxon>Blattoidea</taxon>
        <taxon>Blattidae</taxon>
        <taxon>Blattinae</taxon>
        <taxon>Periplaneta</taxon>
    </lineage>
</organism>
<reference evidence="1 2" key="1">
    <citation type="journal article" date="2022" name="Allergy">
        <title>Genome assembly and annotation of Periplaneta americana reveal a comprehensive cockroach allergen profile.</title>
        <authorList>
            <person name="Wang L."/>
            <person name="Xiong Q."/>
            <person name="Saelim N."/>
            <person name="Wang L."/>
            <person name="Nong W."/>
            <person name="Wan A.T."/>
            <person name="Shi M."/>
            <person name="Liu X."/>
            <person name="Cao Q."/>
            <person name="Hui J.H.L."/>
            <person name="Sookrung N."/>
            <person name="Leung T.F."/>
            <person name="Tungtrongchitr A."/>
            <person name="Tsui S.K.W."/>
        </authorList>
    </citation>
    <scope>NUCLEOTIDE SEQUENCE [LARGE SCALE GENOMIC DNA]</scope>
    <source>
        <strain evidence="1">PWHHKU_190912</strain>
    </source>
</reference>
<proteinExistence type="predicted"/>
<evidence type="ECO:0000313" key="1">
    <source>
        <dbReference type="EMBL" id="KAJ4433133.1"/>
    </source>
</evidence>
<dbReference type="EMBL" id="JAJSOF020000027">
    <property type="protein sequence ID" value="KAJ4433133.1"/>
    <property type="molecule type" value="Genomic_DNA"/>
</dbReference>
<dbReference type="Proteomes" id="UP001148838">
    <property type="component" value="Unassembled WGS sequence"/>
</dbReference>
<sequence>MKSMQNRPVNKSVFVFHKDMTIVSFCPKKTKALFRTRVTECALIRLLMGKTYSHEISASVWDRCPTSIVMHLGSYDRNSALPYGGAEENSLRHRDSDLGFQLYVQTLYPLSHTGFQLRCRIESFQFKGTEL</sequence>
<keyword evidence="2" id="KW-1185">Reference proteome</keyword>
<gene>
    <name evidence="1" type="ORF">ANN_15390</name>
</gene>
<name>A0ABQ8SGP7_PERAM</name>
<accession>A0ABQ8SGP7</accession>
<protein>
    <submittedName>
        <fullName evidence="1">Uncharacterized protein</fullName>
    </submittedName>
</protein>
<evidence type="ECO:0000313" key="2">
    <source>
        <dbReference type="Proteomes" id="UP001148838"/>
    </source>
</evidence>
<comment type="caution">
    <text evidence="1">The sequence shown here is derived from an EMBL/GenBank/DDBJ whole genome shotgun (WGS) entry which is preliminary data.</text>
</comment>